<dbReference type="EMBL" id="CAMXCT020004768">
    <property type="protein sequence ID" value="CAL1163670.1"/>
    <property type="molecule type" value="Genomic_DNA"/>
</dbReference>
<reference evidence="2" key="1">
    <citation type="submission" date="2022-10" db="EMBL/GenBank/DDBJ databases">
        <authorList>
            <person name="Chen Y."/>
            <person name="Dougan E. K."/>
            <person name="Chan C."/>
            <person name="Rhodes N."/>
            <person name="Thang M."/>
        </authorList>
    </citation>
    <scope>NUCLEOTIDE SEQUENCE</scope>
</reference>
<dbReference type="AlphaFoldDB" id="A0A9P1DHJ7"/>
<name>A0A9P1DHJ7_9DINO</name>
<organism evidence="2">
    <name type="scientific">Cladocopium goreaui</name>
    <dbReference type="NCBI Taxonomy" id="2562237"/>
    <lineage>
        <taxon>Eukaryota</taxon>
        <taxon>Sar</taxon>
        <taxon>Alveolata</taxon>
        <taxon>Dinophyceae</taxon>
        <taxon>Suessiales</taxon>
        <taxon>Symbiodiniaceae</taxon>
        <taxon>Cladocopium</taxon>
    </lineage>
</organism>
<dbReference type="OrthoDB" id="25987at2759"/>
<comment type="caution">
    <text evidence="2">The sequence shown here is derived from an EMBL/GenBank/DDBJ whole genome shotgun (WGS) entry which is preliminary data.</text>
</comment>
<dbReference type="EMBL" id="CAMXCT010004768">
    <property type="protein sequence ID" value="CAI4010295.1"/>
    <property type="molecule type" value="Genomic_DNA"/>
</dbReference>
<gene>
    <name evidence="2" type="ORF">C1SCF055_LOCUS35573</name>
</gene>
<evidence type="ECO:0000256" key="1">
    <source>
        <dbReference type="SAM" id="MobiDB-lite"/>
    </source>
</evidence>
<accession>A0A9P1DHJ7</accession>
<evidence type="ECO:0000313" key="3">
    <source>
        <dbReference type="EMBL" id="CAL1163670.1"/>
    </source>
</evidence>
<reference evidence="3" key="2">
    <citation type="submission" date="2024-04" db="EMBL/GenBank/DDBJ databases">
        <authorList>
            <person name="Chen Y."/>
            <person name="Shah S."/>
            <person name="Dougan E. K."/>
            <person name="Thang M."/>
            <person name="Chan C."/>
        </authorList>
    </citation>
    <scope>NUCLEOTIDE SEQUENCE [LARGE SCALE GENOMIC DNA]</scope>
</reference>
<evidence type="ECO:0000313" key="4">
    <source>
        <dbReference type="Proteomes" id="UP001152797"/>
    </source>
</evidence>
<dbReference type="EMBL" id="CAMXCT030004768">
    <property type="protein sequence ID" value="CAL4797607.1"/>
    <property type="molecule type" value="Genomic_DNA"/>
</dbReference>
<dbReference type="Proteomes" id="UP001152797">
    <property type="component" value="Unassembled WGS sequence"/>
</dbReference>
<evidence type="ECO:0000313" key="2">
    <source>
        <dbReference type="EMBL" id="CAI4010295.1"/>
    </source>
</evidence>
<sequence length="185" mass="20382">MRFLTLVNAESERSVLDIPWPYLGAWLWSLALSREEKQQVLADVKFNPAKVYSPAGASFINAYLASLWSVHLLNGALGMPYGSFDPLAYDGPFLHSILWCLHGSSPQAAGYFSKDDKDRIVLQLPPDALFSAVLTIFQGVESEVGQTFLGKVSARNLKFTMPGEKKPKAEKTTAKKSANAFDALR</sequence>
<proteinExistence type="predicted"/>
<feature type="region of interest" description="Disordered" evidence="1">
    <location>
        <begin position="163"/>
        <end position="185"/>
    </location>
</feature>
<feature type="compositionally biased region" description="Basic and acidic residues" evidence="1">
    <location>
        <begin position="163"/>
        <end position="173"/>
    </location>
</feature>
<protein>
    <submittedName>
        <fullName evidence="2">Uncharacterized protein</fullName>
    </submittedName>
</protein>
<keyword evidence="4" id="KW-1185">Reference proteome</keyword>